<keyword evidence="2" id="KW-0663">Pyridoxal phosphate</keyword>
<gene>
    <name evidence="3" type="primary">glgP</name>
    <name evidence="3" type="ORF">FE782_08975</name>
</gene>
<dbReference type="Pfam" id="PF00343">
    <property type="entry name" value="Phosphorylase"/>
    <property type="match status" value="1"/>
</dbReference>
<name>A0A5R9GH61_9BACL</name>
<dbReference type="RefSeq" id="WP_138193739.1">
    <property type="nucleotide sequence ID" value="NZ_VCIW01000004.1"/>
</dbReference>
<reference evidence="3 4" key="1">
    <citation type="submission" date="2019-05" db="EMBL/GenBank/DDBJ databases">
        <authorList>
            <person name="Narsing Rao M.P."/>
            <person name="Li W.J."/>
        </authorList>
    </citation>
    <scope>NUCLEOTIDE SEQUENCE [LARGE SCALE GENOMIC DNA]</scope>
    <source>
        <strain evidence="3 4">SYSU_K30003</strain>
    </source>
</reference>
<dbReference type="InterPro" id="IPR011834">
    <property type="entry name" value="Agluc_phsphrylas"/>
</dbReference>
<dbReference type="InterPro" id="IPR000811">
    <property type="entry name" value="Glyco_trans_35"/>
</dbReference>
<dbReference type="Proteomes" id="UP000309676">
    <property type="component" value="Unassembled WGS sequence"/>
</dbReference>
<organism evidence="3 4">
    <name type="scientific">Paenibacillus antri</name>
    <dbReference type="NCBI Taxonomy" id="2582848"/>
    <lineage>
        <taxon>Bacteria</taxon>
        <taxon>Bacillati</taxon>
        <taxon>Bacillota</taxon>
        <taxon>Bacilli</taxon>
        <taxon>Bacillales</taxon>
        <taxon>Paenibacillaceae</taxon>
        <taxon>Paenibacillus</taxon>
    </lineage>
</organism>
<dbReference type="NCBIfam" id="TIGR02094">
    <property type="entry name" value="more_P_ylases"/>
    <property type="match status" value="1"/>
</dbReference>
<dbReference type="EMBL" id="VCIW01000004">
    <property type="protein sequence ID" value="TLS52748.1"/>
    <property type="molecule type" value="Genomic_DNA"/>
</dbReference>
<evidence type="ECO:0000313" key="3">
    <source>
        <dbReference type="EMBL" id="TLS52748.1"/>
    </source>
</evidence>
<dbReference type="PANTHER" id="PTHR42655">
    <property type="entry name" value="GLYCOGEN PHOSPHORYLASE"/>
    <property type="match status" value="1"/>
</dbReference>
<evidence type="ECO:0000313" key="4">
    <source>
        <dbReference type="Proteomes" id="UP000309676"/>
    </source>
</evidence>
<evidence type="ECO:0000256" key="1">
    <source>
        <dbReference type="ARBA" id="ARBA00006047"/>
    </source>
</evidence>
<dbReference type="GO" id="GO:0030170">
    <property type="term" value="F:pyridoxal phosphate binding"/>
    <property type="evidence" value="ECO:0007669"/>
    <property type="project" value="InterPro"/>
</dbReference>
<dbReference type="GO" id="GO:0008184">
    <property type="term" value="F:glycogen phosphorylase activity"/>
    <property type="evidence" value="ECO:0007669"/>
    <property type="project" value="InterPro"/>
</dbReference>
<dbReference type="OrthoDB" id="9760804at2"/>
<dbReference type="GO" id="GO:0005975">
    <property type="term" value="P:carbohydrate metabolic process"/>
    <property type="evidence" value="ECO:0007669"/>
    <property type="project" value="InterPro"/>
</dbReference>
<comment type="similarity">
    <text evidence="1">Belongs to the glycogen phosphorylase family.</text>
</comment>
<keyword evidence="4" id="KW-1185">Reference proteome</keyword>
<protein>
    <submittedName>
        <fullName evidence="3">Alpha-glucan family phosphorylase</fullName>
    </submittedName>
</protein>
<evidence type="ECO:0000256" key="2">
    <source>
        <dbReference type="PIRSR" id="PIRSR000460-1"/>
    </source>
</evidence>
<dbReference type="PIRSF" id="PIRSF000460">
    <property type="entry name" value="Pprylas_GlgP"/>
    <property type="match status" value="1"/>
</dbReference>
<dbReference type="AlphaFoldDB" id="A0A5R9GH61"/>
<comment type="caution">
    <text evidence="3">The sequence shown here is derived from an EMBL/GenBank/DDBJ whole genome shotgun (WGS) entry which is preliminary data.</text>
</comment>
<dbReference type="Gene3D" id="3.40.50.2000">
    <property type="entry name" value="Glycogen Phosphorylase B"/>
    <property type="match status" value="3"/>
</dbReference>
<dbReference type="InterPro" id="IPR052182">
    <property type="entry name" value="Glycogen/Maltodextrin_Phosph"/>
</dbReference>
<dbReference type="SUPFAM" id="SSF53756">
    <property type="entry name" value="UDP-Glycosyltransferase/glycogen phosphorylase"/>
    <property type="match status" value="1"/>
</dbReference>
<accession>A0A5R9GH61</accession>
<proteinExistence type="inferred from homology"/>
<sequence>MSSCVAYFSAEFGIDETLPIYSGGLGVLAGDHIKAANDLDLPLIGVGIFYSQGYFQQRIREDGVQEHLFPRIDPLTSPVKPVLTSDGRPLSVEVPIADRKVVLTAWSAVVGRVTVYLLSSDVDRNQEQDRRLTDHLYPGDPDTRISQEIILGIGGVRLLRALGIRPGVWHLNEGHSAFLALERIRELSAEGTSFDTALEAVKASTLFTTHTPVPAGHDVFGLELMDRYFGDYYWQLGADREKVLALGRIGDGFNMTRLAVTVSTKVNGVSKLHEEATKELLHRWMPHIPKEDIPVDSITNGIHLGTWLSPGMKALFDEYLDNLWEKKIADPKTWLPIRSIPASALWEQHLRNRSGMIERLGLPIAAPSVGKTLIVGFARRFATYKRANLLFHDLERLDRIVNDPSRPVCFIFAGKAHPSDRPGQELIKKIVEVSQSERFKGRIFVVENYDMEKAKALVQGVDVWLNTPAKPMEASGTSGQKAAVNGVLNCSVLDGWWCEGYNGRNGWAIDGATEGSDQERIRADSAALYELFESRIVPLYYDRDEQGIPTEWVAMMKESICSLAPVFNTQRMVDEYWKQLYAPVMTRGRYFAADGLEVAARVAAYKRFIRDNWHEVRVGRTGVSSLRVTKIGLTMVRFEAEIALGPIWHKDVKVEAVGSGKNGIWKTKLTLAKSLDNGMYRYEGSLFIDSDSLWLAKSNIRVIPVSKDFGNDFEMELTAWGDT</sequence>
<dbReference type="PANTHER" id="PTHR42655:SF1">
    <property type="entry name" value="GLYCOGEN PHOSPHORYLASE"/>
    <property type="match status" value="1"/>
</dbReference>
<feature type="modified residue" description="N6-(pyridoxal phosphate)lysine" evidence="2">
    <location>
        <position position="481"/>
    </location>
</feature>